<reference evidence="2" key="1">
    <citation type="journal article" date="2019" name="Int. J. Syst. Evol. Microbiol.">
        <title>The Global Catalogue of Microorganisms (GCM) 10K type strain sequencing project: providing services to taxonomists for standard genome sequencing and annotation.</title>
        <authorList>
            <consortium name="The Broad Institute Genomics Platform"/>
            <consortium name="The Broad Institute Genome Sequencing Center for Infectious Disease"/>
            <person name="Wu L."/>
            <person name="Ma J."/>
        </authorList>
    </citation>
    <scope>NUCLEOTIDE SEQUENCE [LARGE SCALE GENOMIC DNA]</scope>
    <source>
        <strain evidence="2">JCM 17525</strain>
    </source>
</reference>
<proteinExistence type="predicted"/>
<evidence type="ECO:0000313" key="2">
    <source>
        <dbReference type="Proteomes" id="UP001501456"/>
    </source>
</evidence>
<comment type="caution">
    <text evidence="1">The sequence shown here is derived from an EMBL/GenBank/DDBJ whole genome shotgun (WGS) entry which is preliminary data.</text>
</comment>
<dbReference type="Proteomes" id="UP001501456">
    <property type="component" value="Unassembled WGS sequence"/>
</dbReference>
<name>A0ABP7H0I1_9FLAO</name>
<evidence type="ECO:0000313" key="1">
    <source>
        <dbReference type="EMBL" id="GAA3781006.1"/>
    </source>
</evidence>
<gene>
    <name evidence="1" type="ORF">GCM10022271_11580</name>
</gene>
<sequence length="80" mass="9635">MVTCLCNFLTKNNMQEKPKFSEEELLKSINDYIDVLELRRNMRQVESWSVFDTINLCQRKVVSAFRWLFNFINLTKTKKP</sequence>
<protein>
    <submittedName>
        <fullName evidence="1">Uncharacterized protein</fullName>
    </submittedName>
</protein>
<dbReference type="EMBL" id="BAABBI010000001">
    <property type="protein sequence ID" value="GAA3781006.1"/>
    <property type="molecule type" value="Genomic_DNA"/>
</dbReference>
<keyword evidence="2" id="KW-1185">Reference proteome</keyword>
<accession>A0ABP7H0I1</accession>
<organism evidence="1 2">
    <name type="scientific">Corallibacter vietnamensis</name>
    <dbReference type="NCBI Taxonomy" id="904130"/>
    <lineage>
        <taxon>Bacteria</taxon>
        <taxon>Pseudomonadati</taxon>
        <taxon>Bacteroidota</taxon>
        <taxon>Flavobacteriia</taxon>
        <taxon>Flavobacteriales</taxon>
        <taxon>Flavobacteriaceae</taxon>
        <taxon>Corallibacter</taxon>
    </lineage>
</organism>